<evidence type="ECO:0000259" key="2">
    <source>
        <dbReference type="Pfam" id="PF03070"/>
    </source>
</evidence>
<dbReference type="CDD" id="cd19357">
    <property type="entry name" value="TenA_E_At3g16990-like"/>
    <property type="match status" value="1"/>
</dbReference>
<feature type="compositionally biased region" description="Low complexity" evidence="1">
    <location>
        <begin position="392"/>
        <end position="402"/>
    </location>
</feature>
<dbReference type="GO" id="GO:0006772">
    <property type="term" value="P:thiamine metabolic process"/>
    <property type="evidence" value="ECO:0007669"/>
    <property type="project" value="UniProtKB-ARBA"/>
</dbReference>
<dbReference type="Gene3D" id="1.20.910.10">
    <property type="entry name" value="Heme oxygenase-like"/>
    <property type="match status" value="1"/>
</dbReference>
<feature type="compositionally biased region" description="Basic and acidic residues" evidence="1">
    <location>
        <begin position="635"/>
        <end position="648"/>
    </location>
</feature>
<organism evidence="3 4">
    <name type="scientific">Chara braunii</name>
    <name type="common">Braun's stonewort</name>
    <dbReference type="NCBI Taxonomy" id="69332"/>
    <lineage>
        <taxon>Eukaryota</taxon>
        <taxon>Viridiplantae</taxon>
        <taxon>Streptophyta</taxon>
        <taxon>Charophyceae</taxon>
        <taxon>Charales</taxon>
        <taxon>Characeae</taxon>
        <taxon>Chara</taxon>
    </lineage>
</organism>
<name>A0A388LYT7_CHABU</name>
<feature type="compositionally biased region" description="Basic and acidic residues" evidence="1">
    <location>
        <begin position="470"/>
        <end position="485"/>
    </location>
</feature>
<dbReference type="Proteomes" id="UP000265515">
    <property type="component" value="Unassembled WGS sequence"/>
</dbReference>
<dbReference type="AlphaFoldDB" id="A0A388LYT7"/>
<feature type="region of interest" description="Disordered" evidence="1">
    <location>
        <begin position="266"/>
        <end position="728"/>
    </location>
</feature>
<feature type="compositionally biased region" description="Basic and acidic residues" evidence="1">
    <location>
        <begin position="711"/>
        <end position="728"/>
    </location>
</feature>
<dbReference type="PANTHER" id="PTHR43198">
    <property type="entry name" value="BIFUNCTIONAL TH2 PROTEIN"/>
    <property type="match status" value="1"/>
</dbReference>
<proteinExistence type="predicted"/>
<gene>
    <name evidence="3" type="ORF">CBR_g45493</name>
</gene>
<feature type="compositionally biased region" description="Basic and acidic residues" evidence="1">
    <location>
        <begin position="617"/>
        <end position="627"/>
    </location>
</feature>
<feature type="compositionally biased region" description="Basic and acidic residues" evidence="1">
    <location>
        <begin position="439"/>
        <end position="453"/>
    </location>
</feature>
<keyword evidence="4" id="KW-1185">Reference proteome</keyword>
<feature type="domain" description="Thiaminase-2/PQQC" evidence="2">
    <location>
        <begin position="21"/>
        <end position="224"/>
    </location>
</feature>
<feature type="compositionally biased region" description="Basic and acidic residues" evidence="1">
    <location>
        <begin position="587"/>
        <end position="601"/>
    </location>
</feature>
<feature type="compositionally biased region" description="Acidic residues" evidence="1">
    <location>
        <begin position="364"/>
        <end position="373"/>
    </location>
</feature>
<dbReference type="SUPFAM" id="SSF48613">
    <property type="entry name" value="Heme oxygenase-like"/>
    <property type="match status" value="1"/>
</dbReference>
<dbReference type="OrthoDB" id="37730at2759"/>
<feature type="compositionally biased region" description="Polar residues" evidence="1">
    <location>
        <begin position="269"/>
        <end position="278"/>
    </location>
</feature>
<dbReference type="InterPro" id="IPR050967">
    <property type="entry name" value="Thiamine_Salvage_TenA"/>
</dbReference>
<feature type="compositionally biased region" description="Polar residues" evidence="1">
    <location>
        <begin position="313"/>
        <end position="337"/>
    </location>
</feature>
<accession>A0A388LYT7</accession>
<reference evidence="3 4" key="1">
    <citation type="journal article" date="2018" name="Cell">
        <title>The Chara Genome: Secondary Complexity and Implications for Plant Terrestrialization.</title>
        <authorList>
            <person name="Nishiyama T."/>
            <person name="Sakayama H."/>
            <person name="Vries J.D."/>
            <person name="Buschmann H."/>
            <person name="Saint-Marcoux D."/>
            <person name="Ullrich K.K."/>
            <person name="Haas F.B."/>
            <person name="Vanderstraeten L."/>
            <person name="Becker D."/>
            <person name="Lang D."/>
            <person name="Vosolsobe S."/>
            <person name="Rombauts S."/>
            <person name="Wilhelmsson P.K.I."/>
            <person name="Janitza P."/>
            <person name="Kern R."/>
            <person name="Heyl A."/>
            <person name="Rumpler F."/>
            <person name="Villalobos L.I.A.C."/>
            <person name="Clay J.M."/>
            <person name="Skokan R."/>
            <person name="Toyoda A."/>
            <person name="Suzuki Y."/>
            <person name="Kagoshima H."/>
            <person name="Schijlen E."/>
            <person name="Tajeshwar N."/>
            <person name="Catarino B."/>
            <person name="Hetherington A.J."/>
            <person name="Saltykova A."/>
            <person name="Bonnot C."/>
            <person name="Breuninger H."/>
            <person name="Symeonidi A."/>
            <person name="Radhakrishnan G.V."/>
            <person name="Van Nieuwerburgh F."/>
            <person name="Deforce D."/>
            <person name="Chang C."/>
            <person name="Karol K.G."/>
            <person name="Hedrich R."/>
            <person name="Ulvskov P."/>
            <person name="Glockner G."/>
            <person name="Delwiche C.F."/>
            <person name="Petrasek J."/>
            <person name="Van de Peer Y."/>
            <person name="Friml J."/>
            <person name="Beilby M."/>
            <person name="Dolan L."/>
            <person name="Kohara Y."/>
            <person name="Sugano S."/>
            <person name="Fujiyama A."/>
            <person name="Delaux P.-M."/>
            <person name="Quint M."/>
            <person name="TheiBen G."/>
            <person name="Hagemann M."/>
            <person name="Harholt J."/>
            <person name="Dunand C."/>
            <person name="Zachgo S."/>
            <person name="Langdale J."/>
            <person name="Maumus F."/>
            <person name="Straeten D.V.D."/>
            <person name="Gould S.B."/>
            <person name="Rensing S.A."/>
        </authorList>
    </citation>
    <scope>NUCLEOTIDE SEQUENCE [LARGE SCALE GENOMIC DNA]</scope>
    <source>
        <strain evidence="3 4">S276</strain>
    </source>
</reference>
<dbReference type="InterPro" id="IPR016084">
    <property type="entry name" value="Haem_Oase-like_multi-hlx"/>
</dbReference>
<dbReference type="Pfam" id="PF03070">
    <property type="entry name" value="TENA_THI-4"/>
    <property type="match status" value="1"/>
</dbReference>
<evidence type="ECO:0000256" key="1">
    <source>
        <dbReference type="SAM" id="MobiDB-lite"/>
    </source>
</evidence>
<comment type="caution">
    <text evidence="3">The sequence shown here is derived from an EMBL/GenBank/DDBJ whole genome shotgun (WGS) entry which is preliminary data.</text>
</comment>
<evidence type="ECO:0000313" key="3">
    <source>
        <dbReference type="EMBL" id="GBG87435.1"/>
    </source>
</evidence>
<dbReference type="PANTHER" id="PTHR43198:SF5">
    <property type="entry name" value="BIFUNCTIONAL TENA-E PROTEIN"/>
    <property type="match status" value="1"/>
</dbReference>
<dbReference type="EMBL" id="BFEA01000613">
    <property type="protein sequence ID" value="GBG87435.1"/>
    <property type="molecule type" value="Genomic_DNA"/>
</dbReference>
<dbReference type="InterPro" id="IPR004305">
    <property type="entry name" value="Thiaminase-2/PQQC"/>
</dbReference>
<feature type="compositionally biased region" description="Basic and acidic residues" evidence="1">
    <location>
        <begin position="656"/>
        <end position="677"/>
    </location>
</feature>
<protein>
    <recommendedName>
        <fullName evidence="2">Thiaminase-2/PQQC domain-containing protein</fullName>
    </recommendedName>
</protein>
<dbReference type="GO" id="GO:0005829">
    <property type="term" value="C:cytosol"/>
    <property type="evidence" value="ECO:0007669"/>
    <property type="project" value="TreeGrafter"/>
</dbReference>
<evidence type="ECO:0000313" key="4">
    <source>
        <dbReference type="Proteomes" id="UP000265515"/>
    </source>
</evidence>
<sequence length="728" mass="80401">MLGQCTITSTWLERYKDLYIAASDHKYFHLIKTGVVRKEEFEVWLMQHYLFSRMFARFVASLLNKTPKGPEFGEGHGDGMEMEMVLGSTMALDTEVKFLKGKAEELGLDWSTPNLKMHESNYSYCQLLHRLSQVDVPYSIGMMTLWSVASVFSLGWAMCAESPSTPCDLIECCQRWGDEGLLDFCGFLQMLAEMPLAMSPPEVVEEAETVFAELLKHQKSFMDIAIEIMEEMRTPEKERAWQQKLLLEQRDGQLELEARNHHHLHYVEQSDQAQQWEPLQSEGEDTEHSEQEGQQGYSAHSYDDGSNHHCTHSAHQTQQEEQVQGDTTDPSHSNDAGSNHHLTHNAHQSPQEKQEQSASTHSAEEEEEEEEEERAEKRQEGNASHSDDEETMTSTNSTPNNNALLGMEEHAGYGSPSEQGKHPVPEDLVSSGMAVQDHSCCEHQDEQEHDRKLCAGAEEAVTSASGCKGLNKEDPHDPSKFRHGQDEEEEEEEAGSQSEGRKGQVLSSKEFDMIEAPSGGYGPAVRTQCTGDRDGEAVTPVSNGKGLDKAGCMQHTTDGDGEAVAPVSDAKGLYKADPHSPSNSGLAEERDLQAEDGKEEVLSSDALDGEAVPPVSDDGKGLDKVEPNDPSNAGHGEKEDSQVEDNKEQILSSEDLDAKDLHAAGHDPAHRTQHIDDGEPTASVSGDGICLKTEGHHRKVPSSPIADPLPDESRIDHHAQEEGSRQLA</sequence>
<dbReference type="Gramene" id="GBG87435">
    <property type="protein sequence ID" value="GBG87435"/>
    <property type="gene ID" value="CBR_g45493"/>
</dbReference>